<evidence type="ECO:0000256" key="11">
    <source>
        <dbReference type="ARBA" id="ARBA00023049"/>
    </source>
</evidence>
<evidence type="ECO:0000256" key="18">
    <source>
        <dbReference type="SAM" id="MobiDB-lite"/>
    </source>
</evidence>
<evidence type="ECO:0000256" key="16">
    <source>
        <dbReference type="PIRSR" id="PIRSR006404-2"/>
    </source>
</evidence>
<organism evidence="20 21">
    <name type="scientific">Actinopolymorpha rutila</name>
    <dbReference type="NCBI Taxonomy" id="446787"/>
    <lineage>
        <taxon>Bacteria</taxon>
        <taxon>Bacillati</taxon>
        <taxon>Actinomycetota</taxon>
        <taxon>Actinomycetes</taxon>
        <taxon>Propionibacteriales</taxon>
        <taxon>Actinopolymorphaceae</taxon>
        <taxon>Actinopolymorpha</taxon>
    </lineage>
</organism>
<dbReference type="Gene3D" id="3.10.580.10">
    <property type="entry name" value="CBS-domain"/>
    <property type="match status" value="1"/>
</dbReference>
<sequence length="422" mass="44196">MKPTFTLGRVAGISIGVHWSVLVMMLLVTEIVAVAILPVQAPTTSAAVDWVAGVLAAVTFLASLLAHELAHAVVARRYGMPADRITLWLLGGFTELGTNPPTPRAAFLVAGAGPATSLVLGAAFGGLAAGAALLSLPIVLREVLTWLGFVNAVLGIFNLLPGAPLDGGRLLQAGLWKRSGDRDRAAVSAARAGRFLGMALIALGVFQLVAGQLVSGLWLALIGWFLVMSAMSEESVTGLRGRLTGVRLRDVMSPAPVTAPSWWTVDTFLERVAEHDHHRTFPVVDMEGRPVRVLSLTDLVRVPEQTRGTTKLADLGRPLRPDGTAGPEDLLTELPAGTWQLSGRGMLLVVEGGHVVGIVNTHDVNRAVELARLGHLPRAGDGSSGEEPSQAGQSGQPGRSRPPGQEGQSTPSPYVPGQRPGG</sequence>
<feature type="domain" description="CBS" evidence="19">
    <location>
        <begin position="252"/>
        <end position="312"/>
    </location>
</feature>
<keyword evidence="4 14" id="KW-0645">Protease</keyword>
<dbReference type="SUPFAM" id="SSF54631">
    <property type="entry name" value="CBS-domain pair"/>
    <property type="match status" value="1"/>
</dbReference>
<dbReference type="Pfam" id="PF00571">
    <property type="entry name" value="CBS"/>
    <property type="match status" value="1"/>
</dbReference>
<feature type="active site" evidence="15">
    <location>
        <position position="68"/>
    </location>
</feature>
<evidence type="ECO:0000256" key="4">
    <source>
        <dbReference type="ARBA" id="ARBA00022670"/>
    </source>
</evidence>
<feature type="transmembrane region" description="Helical" evidence="14">
    <location>
        <begin position="216"/>
        <end position="232"/>
    </location>
</feature>
<feature type="compositionally biased region" description="Polar residues" evidence="18">
    <location>
        <begin position="386"/>
        <end position="397"/>
    </location>
</feature>
<accession>A0A852ZA74</accession>
<dbReference type="InterPro" id="IPR000644">
    <property type="entry name" value="CBS_dom"/>
</dbReference>
<dbReference type="GO" id="GO:0046872">
    <property type="term" value="F:metal ion binding"/>
    <property type="evidence" value="ECO:0007669"/>
    <property type="project" value="UniProtKB-UniRule"/>
</dbReference>
<evidence type="ECO:0000256" key="7">
    <source>
        <dbReference type="ARBA" id="ARBA00022737"/>
    </source>
</evidence>
<evidence type="ECO:0000256" key="15">
    <source>
        <dbReference type="PIRSR" id="PIRSR006404-1"/>
    </source>
</evidence>
<dbReference type="Pfam" id="PF02163">
    <property type="entry name" value="Peptidase_M50"/>
    <property type="match status" value="2"/>
</dbReference>
<evidence type="ECO:0000256" key="17">
    <source>
        <dbReference type="PROSITE-ProRule" id="PRU00703"/>
    </source>
</evidence>
<feature type="transmembrane region" description="Helical" evidence="14">
    <location>
        <begin position="50"/>
        <end position="70"/>
    </location>
</feature>
<keyword evidence="7" id="KW-0677">Repeat</keyword>
<keyword evidence="12 17" id="KW-0129">CBS domain</keyword>
<keyword evidence="6 14" id="KW-0479">Metal-binding</keyword>
<dbReference type="InterPro" id="IPR008915">
    <property type="entry name" value="Peptidase_M50"/>
</dbReference>
<gene>
    <name evidence="20" type="ORF">F4554_001881</name>
</gene>
<dbReference type="PROSITE" id="PS51371">
    <property type="entry name" value="CBS"/>
    <property type="match status" value="1"/>
</dbReference>
<feature type="transmembrane region" description="Helical" evidence="14">
    <location>
        <begin position="146"/>
        <end position="171"/>
    </location>
</feature>
<dbReference type="RefSeq" id="WP_179787005.1">
    <property type="nucleotide sequence ID" value="NZ_BAAARR010000038.1"/>
</dbReference>
<feature type="transmembrane region" description="Helical" evidence="14">
    <location>
        <begin position="12"/>
        <end position="38"/>
    </location>
</feature>
<feature type="binding site" evidence="16">
    <location>
        <position position="67"/>
    </location>
    <ligand>
        <name>Zn(2+)</name>
        <dbReference type="ChEBI" id="CHEBI:29105"/>
        <note>catalytic</note>
    </ligand>
</feature>
<dbReference type="Proteomes" id="UP000579605">
    <property type="component" value="Unassembled WGS sequence"/>
</dbReference>
<dbReference type="EMBL" id="JACBZH010000001">
    <property type="protein sequence ID" value="NYH89243.1"/>
    <property type="molecule type" value="Genomic_DNA"/>
</dbReference>
<keyword evidence="13 14" id="KW-0472">Membrane</keyword>
<feature type="transmembrane region" description="Helical" evidence="14">
    <location>
        <begin position="118"/>
        <end position="140"/>
    </location>
</feature>
<dbReference type="AlphaFoldDB" id="A0A852ZA74"/>
<evidence type="ECO:0000256" key="13">
    <source>
        <dbReference type="ARBA" id="ARBA00023136"/>
    </source>
</evidence>
<keyword evidence="21" id="KW-1185">Reference proteome</keyword>
<evidence type="ECO:0000313" key="20">
    <source>
        <dbReference type="EMBL" id="NYH89243.1"/>
    </source>
</evidence>
<keyword evidence="9 14" id="KW-0862">Zinc</keyword>
<evidence type="ECO:0000256" key="14">
    <source>
        <dbReference type="PIRNR" id="PIRNR006404"/>
    </source>
</evidence>
<dbReference type="GO" id="GO:0006508">
    <property type="term" value="P:proteolysis"/>
    <property type="evidence" value="ECO:0007669"/>
    <property type="project" value="UniProtKB-KW"/>
</dbReference>
<comment type="cofactor">
    <cofactor evidence="14 16">
        <name>Zn(2+)</name>
        <dbReference type="ChEBI" id="CHEBI:29105"/>
    </cofactor>
    <text evidence="14 16">Binds 1 zinc ion per subunit.</text>
</comment>
<reference evidence="20 21" key="1">
    <citation type="submission" date="2020-07" db="EMBL/GenBank/DDBJ databases">
        <title>Sequencing the genomes of 1000 actinobacteria strains.</title>
        <authorList>
            <person name="Klenk H.-P."/>
        </authorList>
    </citation>
    <scope>NUCLEOTIDE SEQUENCE [LARGE SCALE GENOMIC DNA]</scope>
    <source>
        <strain evidence="20 21">DSM 18448</strain>
    </source>
</reference>
<dbReference type="GO" id="GO:0008237">
    <property type="term" value="F:metallopeptidase activity"/>
    <property type="evidence" value="ECO:0007669"/>
    <property type="project" value="UniProtKB-UniRule"/>
</dbReference>
<evidence type="ECO:0000256" key="6">
    <source>
        <dbReference type="ARBA" id="ARBA00022723"/>
    </source>
</evidence>
<keyword evidence="5 14" id="KW-0812">Transmembrane</keyword>
<feature type="region of interest" description="Disordered" evidence="18">
    <location>
        <begin position="376"/>
        <end position="422"/>
    </location>
</feature>
<comment type="caution">
    <text evidence="20">The sequence shown here is derived from an EMBL/GenBank/DDBJ whole genome shotgun (WGS) entry which is preliminary data.</text>
</comment>
<evidence type="ECO:0000256" key="3">
    <source>
        <dbReference type="ARBA" id="ARBA00022475"/>
    </source>
</evidence>
<dbReference type="InterPro" id="IPR016483">
    <property type="entry name" value="UCP006404_Pept_M50_CBS"/>
</dbReference>
<dbReference type="PANTHER" id="PTHR39188:SF3">
    <property type="entry name" value="STAGE IV SPORULATION PROTEIN FB"/>
    <property type="match status" value="1"/>
</dbReference>
<dbReference type="PIRSF" id="PIRSF006404">
    <property type="entry name" value="UCP006404_Pept_M50_CBS"/>
    <property type="match status" value="1"/>
</dbReference>
<keyword evidence="11 14" id="KW-0482">Metalloprotease</keyword>
<dbReference type="GO" id="GO:0005886">
    <property type="term" value="C:plasma membrane"/>
    <property type="evidence" value="ECO:0007669"/>
    <property type="project" value="UniProtKB-SubCell"/>
</dbReference>
<evidence type="ECO:0000256" key="8">
    <source>
        <dbReference type="ARBA" id="ARBA00022801"/>
    </source>
</evidence>
<keyword evidence="10 14" id="KW-1133">Transmembrane helix</keyword>
<evidence type="ECO:0000256" key="2">
    <source>
        <dbReference type="ARBA" id="ARBA00007931"/>
    </source>
</evidence>
<evidence type="ECO:0000256" key="12">
    <source>
        <dbReference type="ARBA" id="ARBA00023122"/>
    </source>
</evidence>
<evidence type="ECO:0000259" key="19">
    <source>
        <dbReference type="PROSITE" id="PS51371"/>
    </source>
</evidence>
<evidence type="ECO:0000256" key="9">
    <source>
        <dbReference type="ARBA" id="ARBA00022833"/>
    </source>
</evidence>
<dbReference type="InterPro" id="IPR046342">
    <property type="entry name" value="CBS_dom_sf"/>
</dbReference>
<comment type="similarity">
    <text evidence="2 14">Belongs to the peptidase M50B family.</text>
</comment>
<protein>
    <recommendedName>
        <fullName evidence="14">Zinc metalloprotease</fullName>
    </recommendedName>
</protein>
<comment type="subcellular location">
    <subcellularLocation>
        <location evidence="1 14">Cell membrane</location>
        <topology evidence="1 14">Multi-pass membrane protein</topology>
    </subcellularLocation>
</comment>
<proteinExistence type="inferred from homology"/>
<evidence type="ECO:0000313" key="21">
    <source>
        <dbReference type="Proteomes" id="UP000579605"/>
    </source>
</evidence>
<evidence type="ECO:0000256" key="10">
    <source>
        <dbReference type="ARBA" id="ARBA00022989"/>
    </source>
</evidence>
<feature type="binding site" evidence="16">
    <location>
        <position position="71"/>
    </location>
    <ligand>
        <name>Zn(2+)</name>
        <dbReference type="ChEBI" id="CHEBI:29105"/>
        <note>catalytic</note>
    </ligand>
</feature>
<evidence type="ECO:0000256" key="5">
    <source>
        <dbReference type="ARBA" id="ARBA00022692"/>
    </source>
</evidence>
<name>A0A852ZA74_9ACTN</name>
<feature type="binding site" evidence="16">
    <location>
        <position position="166"/>
    </location>
    <ligand>
        <name>Zn(2+)</name>
        <dbReference type="ChEBI" id="CHEBI:29105"/>
        <note>catalytic</note>
    </ligand>
</feature>
<keyword evidence="3 14" id="KW-1003">Cell membrane</keyword>
<dbReference type="CDD" id="cd06164">
    <property type="entry name" value="S2P-M50_SpoIVFB_CBS"/>
    <property type="match status" value="1"/>
</dbReference>
<evidence type="ECO:0000256" key="1">
    <source>
        <dbReference type="ARBA" id="ARBA00004651"/>
    </source>
</evidence>
<dbReference type="PANTHER" id="PTHR39188">
    <property type="entry name" value="MEMBRANE-ASSOCIATED ZINC METALLOPROTEASE M50B"/>
    <property type="match status" value="1"/>
</dbReference>
<keyword evidence="8 14" id="KW-0378">Hydrolase</keyword>